<sequence length="533" mass="55516">MTSLAFFGSGAPPVTADASSASIGGKGANLVALTAAGFSVPPGFALSTEVCRRALRGEADDLRPLLACGLRALEQATGRRFGAARHPLLVSVRSGAPVSMPGMLDTVLDVGLNEAVVSGLVRATGNPRLAWDAFRRLVESYAGTVHGVAPGPFERALESELARTGVASERELDVAALRSVSARFLEVFAREVGRPFPEDPMEQLAETVRAVFASWNGARAVAYRRHRGIDDALGTAALVQAMVFGNAGGRSGAGVAFTRDPGTGEKGIYVDFLLDAQGEDVVSGRRAAFGARELARAAPEVAAELVRVADRLERLFRDVQDFEFTVEDGTLYLLQTRAAQRAPWAALRIAVDLVHEGLVDERTALARLDGIELQQISRTRLVRGPGQSPVAHAIPASPGVAVGRAAFDAGTAVARAAAGEPVILIRRDTAPSDLPGIVAAQGVLTALGSRTAHAAVVARQLGKVCLVGCRELRVDPFGGGAVLGPARLGPGDLLSLDGATGDVYAGALEVAVERPSDEIATALGWAARRGTRD</sequence>
<dbReference type="SUPFAM" id="SSF52009">
    <property type="entry name" value="Phosphohistidine domain"/>
    <property type="match status" value="1"/>
</dbReference>
<accession>A0ABM7X1I3</accession>
<dbReference type="Proteomes" id="UP001162891">
    <property type="component" value="Chromosome"/>
</dbReference>
<gene>
    <name evidence="3" type="ORF">AMOR_46440</name>
</gene>
<dbReference type="Gene3D" id="3.50.30.10">
    <property type="entry name" value="Phosphohistidine domain"/>
    <property type="match status" value="1"/>
</dbReference>
<dbReference type="InterPro" id="IPR013815">
    <property type="entry name" value="ATP_grasp_subdomain_1"/>
</dbReference>
<dbReference type="Pfam" id="PF00391">
    <property type="entry name" value="PEP-utilizers"/>
    <property type="match status" value="1"/>
</dbReference>
<evidence type="ECO:0000313" key="3">
    <source>
        <dbReference type="EMBL" id="BDG05648.1"/>
    </source>
</evidence>
<dbReference type="Gene3D" id="1.10.189.10">
    <property type="entry name" value="Pyruvate Phosphate Dikinase, domain 2"/>
    <property type="match status" value="1"/>
</dbReference>
<evidence type="ECO:0000313" key="4">
    <source>
        <dbReference type="Proteomes" id="UP001162891"/>
    </source>
</evidence>
<dbReference type="Gene3D" id="3.30.1490.20">
    <property type="entry name" value="ATP-grasp fold, A domain"/>
    <property type="match status" value="1"/>
</dbReference>
<dbReference type="Gene3D" id="1.20.80.30">
    <property type="match status" value="1"/>
</dbReference>
<protein>
    <submittedName>
        <fullName evidence="3">Pyruvate, phosphate dikinase</fullName>
    </submittedName>
</protein>
<dbReference type="PANTHER" id="PTHR22931">
    <property type="entry name" value="PHOSPHOENOLPYRUVATE DIKINASE-RELATED"/>
    <property type="match status" value="1"/>
</dbReference>
<proteinExistence type="predicted"/>
<dbReference type="PANTHER" id="PTHR22931:SF9">
    <property type="entry name" value="PYRUVATE, PHOSPHATE DIKINASE 1, CHLOROPLASTIC"/>
    <property type="match status" value="1"/>
</dbReference>
<dbReference type="InterPro" id="IPR008279">
    <property type="entry name" value="PEP-util_enz_mobile_dom"/>
</dbReference>
<feature type="domain" description="PEP-utilising enzyme mobile" evidence="1">
    <location>
        <begin position="420"/>
        <end position="501"/>
    </location>
</feature>
<dbReference type="NCBIfam" id="NF004531">
    <property type="entry name" value="PRK05878.1"/>
    <property type="match status" value="1"/>
</dbReference>
<dbReference type="Gene3D" id="3.30.470.20">
    <property type="entry name" value="ATP-grasp fold, B domain"/>
    <property type="match status" value="1"/>
</dbReference>
<dbReference type="EMBL" id="AP025591">
    <property type="protein sequence ID" value="BDG05648.1"/>
    <property type="molecule type" value="Genomic_DNA"/>
</dbReference>
<keyword evidence="4" id="KW-1185">Reference proteome</keyword>
<feature type="domain" description="Pyruvate phosphate dikinase AMP/ATP-binding" evidence="2">
    <location>
        <begin position="70"/>
        <end position="286"/>
    </location>
</feature>
<dbReference type="RefSeq" id="WP_248354668.1">
    <property type="nucleotide sequence ID" value="NZ_AP025591.1"/>
</dbReference>
<organism evidence="3 4">
    <name type="scientific">Anaeromyxobacter oryzae</name>
    <dbReference type="NCBI Taxonomy" id="2918170"/>
    <lineage>
        <taxon>Bacteria</taxon>
        <taxon>Pseudomonadati</taxon>
        <taxon>Myxococcota</taxon>
        <taxon>Myxococcia</taxon>
        <taxon>Myxococcales</taxon>
        <taxon>Cystobacterineae</taxon>
        <taxon>Anaeromyxobacteraceae</taxon>
        <taxon>Anaeromyxobacter</taxon>
    </lineage>
</organism>
<dbReference type="InterPro" id="IPR002192">
    <property type="entry name" value="PPDK_AMP/ATP-bd"/>
</dbReference>
<dbReference type="SUPFAM" id="SSF56059">
    <property type="entry name" value="Glutathione synthetase ATP-binding domain-like"/>
    <property type="match status" value="1"/>
</dbReference>
<evidence type="ECO:0000259" key="1">
    <source>
        <dbReference type="Pfam" id="PF00391"/>
    </source>
</evidence>
<dbReference type="Pfam" id="PF01326">
    <property type="entry name" value="PPDK_N"/>
    <property type="match status" value="1"/>
</dbReference>
<dbReference type="InterPro" id="IPR010121">
    <property type="entry name" value="Pyruvate_phosphate_dikinase"/>
</dbReference>
<name>A0ABM7X1I3_9BACT</name>
<keyword evidence="3" id="KW-0670">Pyruvate</keyword>
<reference evidence="4" key="1">
    <citation type="journal article" date="2022" name="Int. J. Syst. Evol. Microbiol.">
        <title>Anaeromyxobacter oryzae sp. nov., Anaeromyxobacter diazotrophicus sp. nov. and Anaeromyxobacter paludicola sp. nov., isolated from paddy soils.</title>
        <authorList>
            <person name="Itoh H."/>
            <person name="Xu Z."/>
            <person name="Mise K."/>
            <person name="Masuda Y."/>
            <person name="Ushijima N."/>
            <person name="Hayakawa C."/>
            <person name="Shiratori Y."/>
            <person name="Senoo K."/>
        </authorList>
    </citation>
    <scope>NUCLEOTIDE SEQUENCE [LARGE SCALE GENOMIC DNA]</scope>
    <source>
        <strain evidence="4">Red232</strain>
    </source>
</reference>
<evidence type="ECO:0000259" key="2">
    <source>
        <dbReference type="Pfam" id="PF01326"/>
    </source>
</evidence>
<dbReference type="InterPro" id="IPR036637">
    <property type="entry name" value="Phosphohistidine_dom_sf"/>
</dbReference>